<protein>
    <recommendedName>
        <fullName evidence="2">AB hydrolase-1 domain-containing protein</fullName>
    </recommendedName>
</protein>
<dbReference type="AlphaFoldDB" id="A0AAD1UNV0"/>
<comment type="similarity">
    <text evidence="1">Belongs to the peptidase S33 family. ABHD4/ABHD5 subfamily.</text>
</comment>
<dbReference type="GO" id="GO:0042171">
    <property type="term" value="F:lysophosphatidic acid acyltransferase activity"/>
    <property type="evidence" value="ECO:0007669"/>
    <property type="project" value="TreeGrafter"/>
</dbReference>
<gene>
    <name evidence="3" type="ORF">ECRASSUSDP1_LOCUS12646</name>
</gene>
<dbReference type="InterPro" id="IPR000073">
    <property type="entry name" value="AB_hydrolase_1"/>
</dbReference>
<dbReference type="InterPro" id="IPR029058">
    <property type="entry name" value="AB_hydrolase_fold"/>
</dbReference>
<dbReference type="SUPFAM" id="SSF53474">
    <property type="entry name" value="alpha/beta-Hydrolases"/>
    <property type="match status" value="1"/>
</dbReference>
<dbReference type="Gene3D" id="3.40.50.1820">
    <property type="entry name" value="alpha/beta hydrolase"/>
    <property type="match status" value="1"/>
</dbReference>
<dbReference type="PANTHER" id="PTHR42886">
    <property type="entry name" value="RE40534P-RELATED"/>
    <property type="match status" value="1"/>
</dbReference>
<evidence type="ECO:0000259" key="2">
    <source>
        <dbReference type="Pfam" id="PF00561"/>
    </source>
</evidence>
<feature type="domain" description="AB hydrolase-1" evidence="2">
    <location>
        <begin position="113"/>
        <end position="380"/>
    </location>
</feature>
<organism evidence="3 4">
    <name type="scientific">Euplotes crassus</name>
    <dbReference type="NCBI Taxonomy" id="5936"/>
    <lineage>
        <taxon>Eukaryota</taxon>
        <taxon>Sar</taxon>
        <taxon>Alveolata</taxon>
        <taxon>Ciliophora</taxon>
        <taxon>Intramacronucleata</taxon>
        <taxon>Spirotrichea</taxon>
        <taxon>Hypotrichia</taxon>
        <taxon>Euplotida</taxon>
        <taxon>Euplotidae</taxon>
        <taxon>Moneuplotes</taxon>
    </lineage>
</organism>
<keyword evidence="4" id="KW-1185">Reference proteome</keyword>
<sequence>MIKGTVEADSWWKGISEEKLVKAEEKMLEFSGLEIDEIERYKVPYVMDQWYGEEDGKGEERVDPYSGRRIRPLREMERRYFCCIPLCCRKHVKRVTDEYIQTYEFGDRSKQQIVLIHGLGGAGPIFFRLFQQLSEKYHVIAIDLPGMGRSSRPHFLGRTKDEAEEFYIQALEQWREHMGLTDMYMVVHSFGAYLTSRYALKYPERVKKIVFLSPMGCEARPENLEINLRMVMRSNWKFGLYLRIARFLFRHQIVPDKAVKKSGRLLGKVFMKGYVKKKLPGFTKEEVPSANDYLFQLNMRNGPAEKAISKLLILPILAHTPIFDNLDTYRAAGITTYFVYGDRDWLDTFLNGPPVSEQLREKGENVYVIENSDHHIYLDNSEELLDVLFDCLK</sequence>
<dbReference type="GO" id="GO:0005739">
    <property type="term" value="C:mitochondrion"/>
    <property type="evidence" value="ECO:0007669"/>
    <property type="project" value="TreeGrafter"/>
</dbReference>
<dbReference type="EMBL" id="CAMPGE010012556">
    <property type="protein sequence ID" value="CAI2371326.1"/>
    <property type="molecule type" value="Genomic_DNA"/>
</dbReference>
<name>A0AAD1UNV0_EUPCR</name>
<dbReference type="GO" id="GO:0052689">
    <property type="term" value="F:carboxylic ester hydrolase activity"/>
    <property type="evidence" value="ECO:0007669"/>
    <property type="project" value="TreeGrafter"/>
</dbReference>
<proteinExistence type="inferred from homology"/>
<comment type="caution">
    <text evidence="3">The sequence shown here is derived from an EMBL/GenBank/DDBJ whole genome shotgun (WGS) entry which is preliminary data.</text>
</comment>
<dbReference type="PANTHER" id="PTHR42886:SF29">
    <property type="entry name" value="PUMMELIG, ISOFORM A"/>
    <property type="match status" value="1"/>
</dbReference>
<evidence type="ECO:0000313" key="3">
    <source>
        <dbReference type="EMBL" id="CAI2371326.1"/>
    </source>
</evidence>
<accession>A0AAD1UNV0</accession>
<dbReference type="GO" id="GO:0006654">
    <property type="term" value="P:phosphatidic acid biosynthetic process"/>
    <property type="evidence" value="ECO:0007669"/>
    <property type="project" value="TreeGrafter"/>
</dbReference>
<reference evidence="3" key="1">
    <citation type="submission" date="2023-07" db="EMBL/GenBank/DDBJ databases">
        <authorList>
            <consortium name="AG Swart"/>
            <person name="Singh M."/>
            <person name="Singh A."/>
            <person name="Seah K."/>
            <person name="Emmerich C."/>
        </authorList>
    </citation>
    <scope>NUCLEOTIDE SEQUENCE</scope>
    <source>
        <strain evidence="3">DP1</strain>
    </source>
</reference>
<dbReference type="PRINTS" id="PR00111">
    <property type="entry name" value="ABHYDROLASE"/>
</dbReference>
<evidence type="ECO:0000256" key="1">
    <source>
        <dbReference type="ARBA" id="ARBA00038097"/>
    </source>
</evidence>
<dbReference type="GO" id="GO:0055088">
    <property type="term" value="P:lipid homeostasis"/>
    <property type="evidence" value="ECO:0007669"/>
    <property type="project" value="TreeGrafter"/>
</dbReference>
<dbReference type="Pfam" id="PF00561">
    <property type="entry name" value="Abhydrolase_1"/>
    <property type="match status" value="1"/>
</dbReference>
<evidence type="ECO:0000313" key="4">
    <source>
        <dbReference type="Proteomes" id="UP001295684"/>
    </source>
</evidence>
<dbReference type="Proteomes" id="UP001295684">
    <property type="component" value="Unassembled WGS sequence"/>
</dbReference>